<dbReference type="Gene3D" id="1.20.1250.20">
    <property type="entry name" value="MFS general substrate transporter like domains"/>
    <property type="match status" value="2"/>
</dbReference>
<feature type="transmembrane region" description="Helical" evidence="11">
    <location>
        <begin position="334"/>
        <end position="353"/>
    </location>
</feature>
<evidence type="ECO:0000313" key="13">
    <source>
        <dbReference type="EMBL" id="SDC77109.1"/>
    </source>
</evidence>
<feature type="transmembrane region" description="Helical" evidence="11">
    <location>
        <begin position="189"/>
        <end position="208"/>
    </location>
</feature>
<evidence type="ECO:0000256" key="9">
    <source>
        <dbReference type="ARBA" id="ARBA00037295"/>
    </source>
</evidence>
<dbReference type="PROSITE" id="PS00217">
    <property type="entry name" value="SUGAR_TRANSPORT_2"/>
    <property type="match status" value="1"/>
</dbReference>
<dbReference type="STRING" id="1236220.SAMN04488112_11618"/>
<evidence type="ECO:0000256" key="6">
    <source>
        <dbReference type="ARBA" id="ARBA00022847"/>
    </source>
</evidence>
<feature type="transmembrane region" description="Helical" evidence="11">
    <location>
        <begin position="89"/>
        <end position="107"/>
    </location>
</feature>
<evidence type="ECO:0000256" key="7">
    <source>
        <dbReference type="ARBA" id="ARBA00022989"/>
    </source>
</evidence>
<dbReference type="InterPro" id="IPR051084">
    <property type="entry name" value="H+-coupled_symporters"/>
</dbReference>
<dbReference type="InterPro" id="IPR005829">
    <property type="entry name" value="Sugar_transporter_CS"/>
</dbReference>
<evidence type="ECO:0000256" key="4">
    <source>
        <dbReference type="ARBA" id="ARBA00022475"/>
    </source>
</evidence>
<protein>
    <recommendedName>
        <fullName evidence="10">Putative proline/betaine transporter</fullName>
    </recommendedName>
</protein>
<sequence length="438" mass="46935">MSIASTKDSGTVSMEKATMATAMGNLVEWYEYGVYSYTAGIIGAQFFPGASTTAAFLNAFAVFAISFFFRPLGGLLFGSMGDRIGRKKILTITIMMMSLATAIIGLIPDYHSIGIFATILLIIMRMVQGLAAGGEYGAATVFMNESAPNRRRGLFTSFLESGVLLGYILGSGFVAILTSTLSTEAMTSWGWRIPFICSLPLALTGMYLRNKLDDTPIYNQMKENQSLSRTPIREMFSTAKKPLLTSFGCIAFANGAYYTLLTYLPSYFETQVGLTALQSLLVTIAGMAFMMFLIAVVGMLTDRFGRKLFLLLATGLTLLSAVPIFLFITSGSAIGPLVGFFALGILVSLFVGAHPSALPPLFPNRVRNSGYSFSYNISTAIFGGGAPYIITALTASTGSNLMPAYFLMGCAIVAITAILLIPETAKKPITVDNVKQAS</sequence>
<dbReference type="Pfam" id="PF00083">
    <property type="entry name" value="Sugar_tr"/>
    <property type="match status" value="1"/>
</dbReference>
<comment type="subcellular location">
    <subcellularLocation>
        <location evidence="1">Cell membrane</location>
        <topology evidence="1">Multi-pass membrane protein</topology>
    </subcellularLocation>
</comment>
<dbReference type="EMBL" id="FMZA01000016">
    <property type="protein sequence ID" value="SDC77109.1"/>
    <property type="molecule type" value="Genomic_DNA"/>
</dbReference>
<evidence type="ECO:0000313" key="14">
    <source>
        <dbReference type="Proteomes" id="UP000199387"/>
    </source>
</evidence>
<dbReference type="GO" id="GO:0005886">
    <property type="term" value="C:plasma membrane"/>
    <property type="evidence" value="ECO:0007669"/>
    <property type="project" value="UniProtKB-SubCell"/>
</dbReference>
<proteinExistence type="inferred from homology"/>
<keyword evidence="7 11" id="KW-1133">Transmembrane helix</keyword>
<feature type="domain" description="Major facilitator superfamily (MFS) profile" evidence="12">
    <location>
        <begin position="17"/>
        <end position="425"/>
    </location>
</feature>
<keyword evidence="5 11" id="KW-0812">Transmembrane</keyword>
<evidence type="ECO:0000256" key="11">
    <source>
        <dbReference type="SAM" id="Phobius"/>
    </source>
</evidence>
<feature type="transmembrane region" description="Helical" evidence="11">
    <location>
        <begin position="373"/>
        <end position="390"/>
    </location>
</feature>
<dbReference type="InterPro" id="IPR020846">
    <property type="entry name" value="MFS_dom"/>
</dbReference>
<dbReference type="PANTHER" id="PTHR43528">
    <property type="entry name" value="ALPHA-KETOGLUTARATE PERMEASE"/>
    <property type="match status" value="1"/>
</dbReference>
<feature type="transmembrane region" description="Helical" evidence="11">
    <location>
        <begin position="113"/>
        <end position="133"/>
    </location>
</feature>
<evidence type="ECO:0000256" key="2">
    <source>
        <dbReference type="ARBA" id="ARBA00008240"/>
    </source>
</evidence>
<dbReference type="PANTHER" id="PTHR43528:SF1">
    <property type="entry name" value="ALPHA-KETOGLUTARATE PERMEASE"/>
    <property type="match status" value="1"/>
</dbReference>
<evidence type="ECO:0000256" key="10">
    <source>
        <dbReference type="ARBA" id="ARBA00039918"/>
    </source>
</evidence>
<dbReference type="RefSeq" id="WP_091571365.1">
    <property type="nucleotide sequence ID" value="NZ_FMZA01000016.1"/>
</dbReference>
<evidence type="ECO:0000256" key="5">
    <source>
        <dbReference type="ARBA" id="ARBA00022692"/>
    </source>
</evidence>
<dbReference type="SUPFAM" id="SSF103473">
    <property type="entry name" value="MFS general substrate transporter"/>
    <property type="match status" value="1"/>
</dbReference>
<dbReference type="PROSITE" id="PS50850">
    <property type="entry name" value="MFS"/>
    <property type="match status" value="1"/>
</dbReference>
<keyword evidence="8 11" id="KW-0472">Membrane</keyword>
<dbReference type="OrthoDB" id="9783227at2"/>
<accession>A0A1G6PAK9</accession>
<feature type="transmembrane region" description="Helical" evidence="11">
    <location>
        <begin position="402"/>
        <end position="421"/>
    </location>
</feature>
<dbReference type="AlphaFoldDB" id="A0A1G6PAK9"/>
<organism evidence="13 14">
    <name type="scientific">Melghirimyces thermohalophilus</name>
    <dbReference type="NCBI Taxonomy" id="1236220"/>
    <lineage>
        <taxon>Bacteria</taxon>
        <taxon>Bacillati</taxon>
        <taxon>Bacillota</taxon>
        <taxon>Bacilli</taxon>
        <taxon>Bacillales</taxon>
        <taxon>Thermoactinomycetaceae</taxon>
        <taxon>Melghirimyces</taxon>
    </lineage>
</organism>
<name>A0A1G6PAK9_9BACL</name>
<comment type="similarity">
    <text evidence="2">Belongs to the major facilitator superfamily. Metabolite:H+ Symporter (MHS) family (TC 2.A.1.6) family.</text>
</comment>
<dbReference type="InterPro" id="IPR036259">
    <property type="entry name" value="MFS_trans_sf"/>
</dbReference>
<gene>
    <name evidence="13" type="ORF">SAMN04488112_11618</name>
</gene>
<keyword evidence="14" id="KW-1185">Reference proteome</keyword>
<evidence type="ECO:0000256" key="3">
    <source>
        <dbReference type="ARBA" id="ARBA00022448"/>
    </source>
</evidence>
<evidence type="ECO:0000256" key="8">
    <source>
        <dbReference type="ARBA" id="ARBA00023136"/>
    </source>
</evidence>
<feature type="transmembrane region" description="Helical" evidence="11">
    <location>
        <begin position="276"/>
        <end position="301"/>
    </location>
</feature>
<dbReference type="InterPro" id="IPR005828">
    <property type="entry name" value="MFS_sugar_transport-like"/>
</dbReference>
<feature type="transmembrane region" description="Helical" evidence="11">
    <location>
        <begin position="154"/>
        <end position="177"/>
    </location>
</feature>
<keyword evidence="3" id="KW-0813">Transport</keyword>
<feature type="transmembrane region" description="Helical" evidence="11">
    <location>
        <begin position="308"/>
        <end position="328"/>
    </location>
</feature>
<keyword evidence="6" id="KW-0769">Symport</keyword>
<feature type="transmembrane region" description="Helical" evidence="11">
    <location>
        <begin position="243"/>
        <end position="264"/>
    </location>
</feature>
<dbReference type="FunFam" id="1.20.1250.20:FF:000001">
    <property type="entry name" value="Dicarboxylate MFS transporter"/>
    <property type="match status" value="1"/>
</dbReference>
<evidence type="ECO:0000259" key="12">
    <source>
        <dbReference type="PROSITE" id="PS50850"/>
    </source>
</evidence>
<comment type="function">
    <text evidence="9">May be a proton symporter involved in the uptake of osmolytes such as proline and glycine betaine.</text>
</comment>
<feature type="transmembrane region" description="Helical" evidence="11">
    <location>
        <begin position="55"/>
        <end position="77"/>
    </location>
</feature>
<dbReference type="GO" id="GO:0015293">
    <property type="term" value="F:symporter activity"/>
    <property type="evidence" value="ECO:0007669"/>
    <property type="project" value="UniProtKB-KW"/>
</dbReference>
<reference evidence="13 14" key="1">
    <citation type="submission" date="2016-10" db="EMBL/GenBank/DDBJ databases">
        <authorList>
            <person name="de Groot N.N."/>
        </authorList>
    </citation>
    <scope>NUCLEOTIDE SEQUENCE [LARGE SCALE GENOMIC DNA]</scope>
    <source>
        <strain evidence="13 14">DSM 45514</strain>
    </source>
</reference>
<keyword evidence="4" id="KW-1003">Cell membrane</keyword>
<evidence type="ECO:0000256" key="1">
    <source>
        <dbReference type="ARBA" id="ARBA00004651"/>
    </source>
</evidence>
<dbReference type="Proteomes" id="UP000199387">
    <property type="component" value="Unassembled WGS sequence"/>
</dbReference>